<evidence type="ECO:0000256" key="1">
    <source>
        <dbReference type="ARBA" id="ARBA00004141"/>
    </source>
</evidence>
<feature type="transmembrane region" description="Helical" evidence="5">
    <location>
        <begin position="73"/>
        <end position="90"/>
    </location>
</feature>
<keyword evidence="5" id="KW-1003">Cell membrane</keyword>
<keyword evidence="4 5" id="KW-0472">Membrane</keyword>
<dbReference type="InterPro" id="IPR051598">
    <property type="entry name" value="TSUP/Inactive_protease-like"/>
</dbReference>
<feature type="transmembrane region" description="Helical" evidence="5">
    <location>
        <begin position="51"/>
        <end position="67"/>
    </location>
</feature>
<dbReference type="EMBL" id="BAABCW010000016">
    <property type="protein sequence ID" value="GAA3516456.1"/>
    <property type="molecule type" value="Genomic_DNA"/>
</dbReference>
<dbReference type="Pfam" id="PF01925">
    <property type="entry name" value="TauE"/>
    <property type="match status" value="1"/>
</dbReference>
<evidence type="ECO:0000313" key="6">
    <source>
        <dbReference type="EMBL" id="GAA3516456.1"/>
    </source>
</evidence>
<keyword evidence="3 5" id="KW-1133">Transmembrane helix</keyword>
<comment type="subcellular location">
    <subcellularLocation>
        <location evidence="5">Cell membrane</location>
        <topology evidence="5">Multi-pass membrane protein</topology>
    </subcellularLocation>
    <subcellularLocation>
        <location evidence="1">Membrane</location>
        <topology evidence="1">Multi-pass membrane protein</topology>
    </subcellularLocation>
</comment>
<proteinExistence type="inferred from homology"/>
<evidence type="ECO:0000256" key="3">
    <source>
        <dbReference type="ARBA" id="ARBA00022989"/>
    </source>
</evidence>
<dbReference type="Proteomes" id="UP001500459">
    <property type="component" value="Unassembled WGS sequence"/>
</dbReference>
<dbReference type="PANTHER" id="PTHR43701:SF2">
    <property type="entry name" value="MEMBRANE TRANSPORTER PROTEIN YJNA-RELATED"/>
    <property type="match status" value="1"/>
</dbReference>
<accession>A0ABP6UQR9</accession>
<comment type="caution">
    <text evidence="6">The sequence shown here is derived from an EMBL/GenBank/DDBJ whole genome shotgun (WGS) entry which is preliminary data.</text>
</comment>
<dbReference type="InterPro" id="IPR002781">
    <property type="entry name" value="TM_pro_TauE-like"/>
</dbReference>
<sequence>MDIFTVFSLIFIGILAGFLSGIMGIGGSVVMIPLLILWVGFSQHEAQGTSLAVLSIPVTLLAAFNYYKEGYVNWKFALIIAITFIVGGYIGSKFAISINQGLLKKIFGGVLLIVALKMIFSK</sequence>
<evidence type="ECO:0000256" key="5">
    <source>
        <dbReference type="RuleBase" id="RU363041"/>
    </source>
</evidence>
<evidence type="ECO:0000256" key="2">
    <source>
        <dbReference type="ARBA" id="ARBA00022692"/>
    </source>
</evidence>
<organism evidence="6 7">
    <name type="scientific">Aquimarina addita</name>
    <dbReference type="NCBI Taxonomy" id="870485"/>
    <lineage>
        <taxon>Bacteria</taxon>
        <taxon>Pseudomonadati</taxon>
        <taxon>Bacteroidota</taxon>
        <taxon>Flavobacteriia</taxon>
        <taxon>Flavobacteriales</taxon>
        <taxon>Flavobacteriaceae</taxon>
        <taxon>Aquimarina</taxon>
    </lineage>
</organism>
<feature type="transmembrane region" description="Helical" evidence="5">
    <location>
        <begin position="6"/>
        <end position="39"/>
    </location>
</feature>
<gene>
    <name evidence="6" type="ORF">GCM10022393_33200</name>
</gene>
<keyword evidence="2 5" id="KW-0812">Transmembrane</keyword>
<evidence type="ECO:0000313" key="7">
    <source>
        <dbReference type="Proteomes" id="UP001500459"/>
    </source>
</evidence>
<evidence type="ECO:0000256" key="4">
    <source>
        <dbReference type="ARBA" id="ARBA00023136"/>
    </source>
</evidence>
<reference evidence="7" key="1">
    <citation type="journal article" date="2019" name="Int. J. Syst. Evol. Microbiol.">
        <title>The Global Catalogue of Microorganisms (GCM) 10K type strain sequencing project: providing services to taxonomists for standard genome sequencing and annotation.</title>
        <authorList>
            <consortium name="The Broad Institute Genomics Platform"/>
            <consortium name="The Broad Institute Genome Sequencing Center for Infectious Disease"/>
            <person name="Wu L."/>
            <person name="Ma J."/>
        </authorList>
    </citation>
    <scope>NUCLEOTIDE SEQUENCE [LARGE SCALE GENOMIC DNA]</scope>
    <source>
        <strain evidence="7">JCM 17106</strain>
    </source>
</reference>
<dbReference type="RefSeq" id="WP_344929339.1">
    <property type="nucleotide sequence ID" value="NZ_BAABCW010000016.1"/>
</dbReference>
<dbReference type="PANTHER" id="PTHR43701">
    <property type="entry name" value="MEMBRANE TRANSPORTER PROTEIN MJ0441-RELATED"/>
    <property type="match status" value="1"/>
</dbReference>
<name>A0ABP6UQR9_9FLAO</name>
<comment type="similarity">
    <text evidence="5">Belongs to the 4-toluene sulfonate uptake permease (TSUP) (TC 2.A.102) family.</text>
</comment>
<keyword evidence="7" id="KW-1185">Reference proteome</keyword>
<protein>
    <recommendedName>
        <fullName evidence="5">Probable membrane transporter protein</fullName>
    </recommendedName>
</protein>